<dbReference type="Proteomes" id="UP000256321">
    <property type="component" value="Unassembled WGS sequence"/>
</dbReference>
<dbReference type="Pfam" id="PF08241">
    <property type="entry name" value="Methyltransf_11"/>
    <property type="match status" value="1"/>
</dbReference>
<dbReference type="GO" id="GO:0102130">
    <property type="term" value="F:malonyl-CoA methyltransferase activity"/>
    <property type="evidence" value="ECO:0007669"/>
    <property type="project" value="UniProtKB-EC"/>
</dbReference>
<dbReference type="Proteomes" id="UP000629596">
    <property type="component" value="Unassembled WGS sequence"/>
</dbReference>
<evidence type="ECO:0000313" key="13">
    <source>
        <dbReference type="Proteomes" id="UP000629596"/>
    </source>
</evidence>
<dbReference type="InterPro" id="IPR013216">
    <property type="entry name" value="Methyltransf_11"/>
</dbReference>
<evidence type="ECO:0000259" key="9">
    <source>
        <dbReference type="Pfam" id="PF08241"/>
    </source>
</evidence>
<reference evidence="10 13" key="2">
    <citation type="submission" date="2020-08" db="EMBL/GenBank/DDBJ databases">
        <title>Genome public.</title>
        <authorList>
            <person name="Liu C."/>
            <person name="Sun Q."/>
        </authorList>
    </citation>
    <scope>NUCLEOTIDE SEQUENCE [LARGE SCALE GENOMIC DNA]</scope>
    <source>
        <strain evidence="10 13">426_9</strain>
    </source>
</reference>
<evidence type="ECO:0000256" key="2">
    <source>
        <dbReference type="ARBA" id="ARBA00004746"/>
    </source>
</evidence>
<accession>A0A3D8HA80</accession>
<evidence type="ECO:0000313" key="12">
    <source>
        <dbReference type="Proteomes" id="UP000256321"/>
    </source>
</evidence>
<dbReference type="SUPFAM" id="SSF53335">
    <property type="entry name" value="S-adenosyl-L-methionine-dependent methyltransferases"/>
    <property type="match status" value="1"/>
</dbReference>
<proteinExistence type="inferred from homology"/>
<keyword evidence="5 8" id="KW-0808">Transferase</keyword>
<sequence length="253" mass="28111">MEAIDRERIQHRFTRALTSYDSQADAQHRISRKLASLLPGPVGGHYGRILEIGCGTGGFTRSLIEQCKAEEWVLNDLCEGCREKVSKLFQGCPPRFIMGDAEAIPFPGKFDLIASASAFQWMKEPEKFLGKLARLLEPHGTLLFSTFAPGNLSEIKELTGKGLSYPTASELAGWLSAGFDLRHCEEEIIRLTFNSPLDVLKHLKATGVTATGNGLWTKGMLASFCNRYREQFPAANNQVTLTYRPLYVVAIKK</sequence>
<dbReference type="EMBL" id="QREV01000058">
    <property type="protein sequence ID" value="RDU47848.1"/>
    <property type="molecule type" value="Genomic_DNA"/>
</dbReference>
<name>A0A3D8HA80_9BACT</name>
<evidence type="ECO:0000256" key="4">
    <source>
        <dbReference type="ARBA" id="ARBA00022603"/>
    </source>
</evidence>
<dbReference type="GO" id="GO:0009102">
    <property type="term" value="P:biotin biosynthetic process"/>
    <property type="evidence" value="ECO:0007669"/>
    <property type="project" value="UniProtKB-UniRule"/>
</dbReference>
<dbReference type="AlphaFoldDB" id="A0A3D8HA80"/>
<feature type="domain" description="Methyltransferase type 11" evidence="9">
    <location>
        <begin position="50"/>
        <end position="144"/>
    </location>
</feature>
<comment type="pathway">
    <text evidence="2 8">Cofactor biosynthesis; biotin biosynthesis.</text>
</comment>
<evidence type="ECO:0000256" key="1">
    <source>
        <dbReference type="ARBA" id="ARBA00000852"/>
    </source>
</evidence>
<comment type="caution">
    <text evidence="11">The sequence shown here is derived from an EMBL/GenBank/DDBJ whole genome shotgun (WGS) entry which is preliminary data.</text>
</comment>
<dbReference type="InterPro" id="IPR011814">
    <property type="entry name" value="BioC"/>
</dbReference>
<dbReference type="UniPathway" id="UPA00078"/>
<evidence type="ECO:0000256" key="7">
    <source>
        <dbReference type="ARBA" id="ARBA00022756"/>
    </source>
</evidence>
<dbReference type="GO" id="GO:0032259">
    <property type="term" value="P:methylation"/>
    <property type="evidence" value="ECO:0007669"/>
    <property type="project" value="UniProtKB-KW"/>
</dbReference>
<keyword evidence="13" id="KW-1185">Reference proteome</keyword>
<dbReference type="GO" id="GO:0010340">
    <property type="term" value="F:carboxyl-O-methyltransferase activity"/>
    <property type="evidence" value="ECO:0007669"/>
    <property type="project" value="UniProtKB-UniRule"/>
</dbReference>
<reference evidence="11 12" key="1">
    <citation type="submission" date="2018-07" db="EMBL/GenBank/DDBJ databases">
        <title>Parabacteroides acidifaciens nov. sp., isolated from human feces.</title>
        <authorList>
            <person name="Wang Y.J."/>
        </authorList>
    </citation>
    <scope>NUCLEOTIDE SEQUENCE [LARGE SCALE GENOMIC DNA]</scope>
    <source>
        <strain evidence="11 12">426-9</strain>
    </source>
</reference>
<dbReference type="NCBIfam" id="TIGR02072">
    <property type="entry name" value="BioC"/>
    <property type="match status" value="1"/>
</dbReference>
<evidence type="ECO:0000256" key="6">
    <source>
        <dbReference type="ARBA" id="ARBA00022691"/>
    </source>
</evidence>
<dbReference type="HAMAP" id="MF_00835">
    <property type="entry name" value="BioC"/>
    <property type="match status" value="1"/>
</dbReference>
<dbReference type="PANTHER" id="PTHR43861">
    <property type="entry name" value="TRANS-ACONITATE 2-METHYLTRANSFERASE-RELATED"/>
    <property type="match status" value="1"/>
</dbReference>
<comment type="similarity">
    <text evidence="8">Belongs to the methyltransferase superfamily.</text>
</comment>
<dbReference type="CDD" id="cd02440">
    <property type="entry name" value="AdoMet_MTases"/>
    <property type="match status" value="1"/>
</dbReference>
<dbReference type="Gene3D" id="3.40.50.150">
    <property type="entry name" value="Vaccinia Virus protein VP39"/>
    <property type="match status" value="1"/>
</dbReference>
<evidence type="ECO:0000313" key="10">
    <source>
        <dbReference type="EMBL" id="MBC8603437.1"/>
    </source>
</evidence>
<keyword evidence="6 8" id="KW-0949">S-adenosyl-L-methionine</keyword>
<dbReference type="GO" id="GO:0008757">
    <property type="term" value="F:S-adenosylmethionine-dependent methyltransferase activity"/>
    <property type="evidence" value="ECO:0007669"/>
    <property type="project" value="InterPro"/>
</dbReference>
<dbReference type="EMBL" id="JACRTI010000058">
    <property type="protein sequence ID" value="MBC8603437.1"/>
    <property type="molecule type" value="Genomic_DNA"/>
</dbReference>
<dbReference type="RefSeq" id="WP_115500926.1">
    <property type="nucleotide sequence ID" value="NZ_JACRTI010000058.1"/>
</dbReference>
<organism evidence="11 12">
    <name type="scientific">Parabacteroides acidifaciens</name>
    <dbReference type="NCBI Taxonomy" id="2290935"/>
    <lineage>
        <taxon>Bacteria</taxon>
        <taxon>Pseudomonadati</taxon>
        <taxon>Bacteroidota</taxon>
        <taxon>Bacteroidia</taxon>
        <taxon>Bacteroidales</taxon>
        <taxon>Tannerellaceae</taxon>
        <taxon>Parabacteroides</taxon>
    </lineage>
</organism>
<protein>
    <recommendedName>
        <fullName evidence="3 8">Malonyl-[acyl-carrier protein] O-methyltransferase</fullName>
        <shortName evidence="8">Malonyl-ACP O-methyltransferase</shortName>
        <ecNumber evidence="3 8">2.1.1.197</ecNumber>
    </recommendedName>
    <alternativeName>
        <fullName evidence="8">Biotin synthesis protein BioC</fullName>
    </alternativeName>
</protein>
<keyword evidence="4 8" id="KW-0489">Methyltransferase</keyword>
<dbReference type="EC" id="2.1.1.197" evidence="3 8"/>
<gene>
    <name evidence="8 11" type="primary">bioC</name>
    <name evidence="11" type="ORF">DWU89_17530</name>
    <name evidence="10" type="ORF">H8784_17125</name>
</gene>
<evidence type="ECO:0000256" key="5">
    <source>
        <dbReference type="ARBA" id="ARBA00022679"/>
    </source>
</evidence>
<evidence type="ECO:0000256" key="8">
    <source>
        <dbReference type="HAMAP-Rule" id="MF_00835"/>
    </source>
</evidence>
<comment type="catalytic activity">
    <reaction evidence="1 8">
        <text>malonyl-[ACP] + S-adenosyl-L-methionine = malonyl-[ACP] methyl ester + S-adenosyl-L-homocysteine</text>
        <dbReference type="Rhea" id="RHEA:17105"/>
        <dbReference type="Rhea" id="RHEA-COMP:9623"/>
        <dbReference type="Rhea" id="RHEA-COMP:9954"/>
        <dbReference type="ChEBI" id="CHEBI:57856"/>
        <dbReference type="ChEBI" id="CHEBI:59789"/>
        <dbReference type="ChEBI" id="CHEBI:78449"/>
        <dbReference type="ChEBI" id="CHEBI:78845"/>
        <dbReference type="EC" id="2.1.1.197"/>
    </reaction>
</comment>
<dbReference type="InterPro" id="IPR029063">
    <property type="entry name" value="SAM-dependent_MTases_sf"/>
</dbReference>
<evidence type="ECO:0000256" key="3">
    <source>
        <dbReference type="ARBA" id="ARBA00012327"/>
    </source>
</evidence>
<comment type="function">
    <text evidence="8">Converts the free carboxyl group of a malonyl-thioester to its methyl ester by transfer of a methyl group from S-adenosyl-L-methionine (SAM). It allows to synthesize pimeloyl-ACP via the fatty acid synthetic pathway.</text>
</comment>
<evidence type="ECO:0000313" key="11">
    <source>
        <dbReference type="EMBL" id="RDU47848.1"/>
    </source>
</evidence>
<keyword evidence="7 8" id="KW-0093">Biotin biosynthesis</keyword>